<name>A0ABP8YAT6_9MICO</name>
<sequence>MSPTGAAQTSLRAPDPGTRRGVLETAGAALVLPGAVAAAAALAGLALPALALLVVAGAACLGRSWRRLPQNLPASLTLVTVALVAVAQLASVLGWRLFGSALVVRGLLALAGLALAATGFLLARAATVVDADADTRLGTRPTEPLAGRWAFVPGGVLAAYGLVYQLLPEGRRVEWFLGGDNIRHLWLAAEEGWRGNLEYAVQSSPRAWHTLLVTAWSAEGGSIDGPGLRSLVSVMSTGLWFAFAVLAVAIGVAADLTARRLGLGPRGRAFAGVLAGSATLWPTFFGNYMVLGFETAIFCAVLLAVTVVEVLQRPGSRTAVVVTAAAGVLVAHTWQLVLPAAALAVLATGWAHVRPEPRSRRRWGLLAVTYGVGVLLASPSLFAVTQRIGFDRASIQGVPAPALSGWLPFTLAGVVAVLVLRRRDPLLPVIALMSLGTTFLAVLVALHAGVPVTHYYPRKMLWQGCLLGLPLAVPMSVLTASRLRARVAGGAALRVVGGAGLAGALGLSWVFPAMAVAGPWDHVDGDTVLDAATAPQAVEARVVWLGGSPIQDTVTRVLLDFYRVSTPLDRTIQYPAPVGEECSLFAGHEPATVLSLASPAEVAARYSCVTAPVVVHP</sequence>
<feature type="transmembrane region" description="Helical" evidence="1">
    <location>
        <begin position="35"/>
        <end position="62"/>
    </location>
</feature>
<evidence type="ECO:0008006" key="4">
    <source>
        <dbReference type="Google" id="ProtNLM"/>
    </source>
</evidence>
<feature type="transmembrane region" description="Helical" evidence="1">
    <location>
        <begin position="460"/>
        <end position="479"/>
    </location>
</feature>
<evidence type="ECO:0000313" key="2">
    <source>
        <dbReference type="EMBL" id="GAA4724914.1"/>
    </source>
</evidence>
<dbReference type="EMBL" id="BAABLO010000011">
    <property type="protein sequence ID" value="GAA4724914.1"/>
    <property type="molecule type" value="Genomic_DNA"/>
</dbReference>
<accession>A0ABP8YAT6</accession>
<keyword evidence="1" id="KW-0812">Transmembrane</keyword>
<evidence type="ECO:0000313" key="3">
    <source>
        <dbReference type="Proteomes" id="UP001500556"/>
    </source>
</evidence>
<proteinExistence type="predicted"/>
<feature type="transmembrane region" description="Helical" evidence="1">
    <location>
        <begin position="427"/>
        <end position="448"/>
    </location>
</feature>
<feature type="transmembrane region" description="Helical" evidence="1">
    <location>
        <begin position="491"/>
        <end position="511"/>
    </location>
</feature>
<evidence type="ECO:0000256" key="1">
    <source>
        <dbReference type="SAM" id="Phobius"/>
    </source>
</evidence>
<dbReference type="RefSeq" id="WP_345503539.1">
    <property type="nucleotide sequence ID" value="NZ_BAABLO010000011.1"/>
</dbReference>
<keyword evidence="1" id="KW-0472">Membrane</keyword>
<comment type="caution">
    <text evidence="2">The sequence shown here is derived from an EMBL/GenBank/DDBJ whole genome shotgun (WGS) entry which is preliminary data.</text>
</comment>
<keyword evidence="3" id="KW-1185">Reference proteome</keyword>
<protein>
    <recommendedName>
        <fullName evidence="4">Glycosyltransferase RgtA/B/C/D-like domain-containing protein</fullName>
    </recommendedName>
</protein>
<feature type="transmembrane region" description="Helical" evidence="1">
    <location>
        <begin position="74"/>
        <end position="95"/>
    </location>
</feature>
<dbReference type="Proteomes" id="UP001500556">
    <property type="component" value="Unassembled WGS sequence"/>
</dbReference>
<feature type="transmembrane region" description="Helical" evidence="1">
    <location>
        <begin position="403"/>
        <end position="420"/>
    </location>
</feature>
<feature type="transmembrane region" description="Helical" evidence="1">
    <location>
        <begin position="238"/>
        <end position="258"/>
    </location>
</feature>
<reference evidence="3" key="1">
    <citation type="journal article" date="2019" name="Int. J. Syst. Evol. Microbiol.">
        <title>The Global Catalogue of Microorganisms (GCM) 10K type strain sequencing project: providing services to taxonomists for standard genome sequencing and annotation.</title>
        <authorList>
            <consortium name="The Broad Institute Genomics Platform"/>
            <consortium name="The Broad Institute Genome Sequencing Center for Infectious Disease"/>
            <person name="Wu L."/>
            <person name="Ma J."/>
        </authorList>
    </citation>
    <scope>NUCLEOTIDE SEQUENCE [LARGE SCALE GENOMIC DNA]</scope>
    <source>
        <strain evidence="3">JCM 18961</strain>
    </source>
</reference>
<keyword evidence="1" id="KW-1133">Transmembrane helix</keyword>
<feature type="transmembrane region" description="Helical" evidence="1">
    <location>
        <begin position="149"/>
        <end position="167"/>
    </location>
</feature>
<feature type="transmembrane region" description="Helical" evidence="1">
    <location>
        <begin position="363"/>
        <end position="383"/>
    </location>
</feature>
<gene>
    <name evidence="2" type="ORF">GCM10025782_23740</name>
</gene>
<feature type="transmembrane region" description="Helical" evidence="1">
    <location>
        <begin position="320"/>
        <end position="351"/>
    </location>
</feature>
<organism evidence="2 3">
    <name type="scientific">Pedococcus ginsenosidimutans</name>
    <dbReference type="NCBI Taxonomy" id="490570"/>
    <lineage>
        <taxon>Bacteria</taxon>
        <taxon>Bacillati</taxon>
        <taxon>Actinomycetota</taxon>
        <taxon>Actinomycetes</taxon>
        <taxon>Micrococcales</taxon>
        <taxon>Intrasporangiaceae</taxon>
        <taxon>Pedococcus</taxon>
    </lineage>
</organism>
<feature type="transmembrane region" description="Helical" evidence="1">
    <location>
        <begin position="107"/>
        <end position="129"/>
    </location>
</feature>
<feature type="transmembrane region" description="Helical" evidence="1">
    <location>
        <begin position="288"/>
        <end position="308"/>
    </location>
</feature>